<dbReference type="Pfam" id="PF01520">
    <property type="entry name" value="Amidase_3"/>
    <property type="match status" value="1"/>
</dbReference>
<dbReference type="GO" id="GO:0008745">
    <property type="term" value="F:N-acetylmuramoyl-L-alanine amidase activity"/>
    <property type="evidence" value="ECO:0007669"/>
    <property type="project" value="InterPro"/>
</dbReference>
<dbReference type="InterPro" id="IPR050695">
    <property type="entry name" value="N-acetylmuramoyl_amidase_3"/>
</dbReference>
<name>A0A3A6PKI8_9BACL</name>
<dbReference type="Proteomes" id="UP000267798">
    <property type="component" value="Unassembled WGS sequence"/>
</dbReference>
<dbReference type="RefSeq" id="WP_120109570.1">
    <property type="nucleotide sequence ID" value="NZ_QXQB01000002.1"/>
</dbReference>
<evidence type="ECO:0000313" key="5">
    <source>
        <dbReference type="Proteomes" id="UP000267798"/>
    </source>
</evidence>
<feature type="transmembrane region" description="Helical" evidence="2">
    <location>
        <begin position="21"/>
        <end position="38"/>
    </location>
</feature>
<protein>
    <submittedName>
        <fullName evidence="4">N-acetylmuramoyl-L-alanine amidase</fullName>
    </submittedName>
</protein>
<accession>A0A3A6PKI8</accession>
<keyword evidence="2" id="KW-1133">Transmembrane helix</keyword>
<dbReference type="GO" id="GO:0030288">
    <property type="term" value="C:outer membrane-bounded periplasmic space"/>
    <property type="evidence" value="ECO:0007669"/>
    <property type="project" value="TreeGrafter"/>
</dbReference>
<sequence>MMNPNIRPNPGHRKKLRFRQLFLLVGILSLIAIFLNQYDFNSRGKLVVDPALAPPATDGREVTISGNKGGFTIVIDAGHGGKDPGANGSSGAEEKEYTLSLAKKVYALLQQDPKFDPYMTRNDDTFLELDERSAYSNGLEADAFLSIHGNTYTDPSIKGTETYYDSLISIPLANAIHDKLIGATGFPDRGVKQEQWRVLVGSERPSVLLEVGFMTNPQEEAQMLDNAWQDRVAQAIVDGLNDYFEGKQE</sequence>
<keyword evidence="2" id="KW-0472">Membrane</keyword>
<dbReference type="SUPFAM" id="SSF53187">
    <property type="entry name" value="Zn-dependent exopeptidases"/>
    <property type="match status" value="1"/>
</dbReference>
<evidence type="ECO:0000256" key="2">
    <source>
        <dbReference type="SAM" id="Phobius"/>
    </source>
</evidence>
<comment type="caution">
    <text evidence="4">The sequence shown here is derived from an EMBL/GenBank/DDBJ whole genome shotgun (WGS) entry which is preliminary data.</text>
</comment>
<evidence type="ECO:0000259" key="3">
    <source>
        <dbReference type="SMART" id="SM00646"/>
    </source>
</evidence>
<dbReference type="OrthoDB" id="9806267at2"/>
<dbReference type="EMBL" id="QXQB01000002">
    <property type="protein sequence ID" value="RJX39798.1"/>
    <property type="molecule type" value="Genomic_DNA"/>
</dbReference>
<dbReference type="InterPro" id="IPR002508">
    <property type="entry name" value="MurNAc-LAA_cat"/>
</dbReference>
<dbReference type="PANTHER" id="PTHR30404:SF0">
    <property type="entry name" value="N-ACETYLMURAMOYL-L-ALANINE AMIDASE AMIC"/>
    <property type="match status" value="1"/>
</dbReference>
<organism evidence="4 5">
    <name type="scientific">Paenibacillus pinisoli</name>
    <dbReference type="NCBI Taxonomy" id="1276110"/>
    <lineage>
        <taxon>Bacteria</taxon>
        <taxon>Bacillati</taxon>
        <taxon>Bacillota</taxon>
        <taxon>Bacilli</taxon>
        <taxon>Bacillales</taxon>
        <taxon>Paenibacillaceae</taxon>
        <taxon>Paenibacillus</taxon>
    </lineage>
</organism>
<dbReference type="Gene3D" id="3.40.630.40">
    <property type="entry name" value="Zn-dependent exopeptidases"/>
    <property type="match status" value="1"/>
</dbReference>
<reference evidence="4 5" key="1">
    <citation type="submission" date="2018-09" db="EMBL/GenBank/DDBJ databases">
        <title>Paenibacillus aracenensis nov. sp. isolated from a cave in southern Spain.</title>
        <authorList>
            <person name="Jurado V."/>
            <person name="Gutierrez-Patricio S."/>
            <person name="Gonzalez-Pimentel J.L."/>
            <person name="Miller A.Z."/>
            <person name="Laiz L."/>
            <person name="Saiz-Jimenez C."/>
        </authorList>
    </citation>
    <scope>NUCLEOTIDE SEQUENCE [LARGE SCALE GENOMIC DNA]</scope>
    <source>
        <strain evidence="4 5">JCM 19203</strain>
    </source>
</reference>
<keyword evidence="1" id="KW-0378">Hydrolase</keyword>
<dbReference type="AlphaFoldDB" id="A0A3A6PKI8"/>
<evidence type="ECO:0000313" key="4">
    <source>
        <dbReference type="EMBL" id="RJX39798.1"/>
    </source>
</evidence>
<proteinExistence type="predicted"/>
<dbReference type="GO" id="GO:0009253">
    <property type="term" value="P:peptidoglycan catabolic process"/>
    <property type="evidence" value="ECO:0007669"/>
    <property type="project" value="InterPro"/>
</dbReference>
<keyword evidence="2" id="KW-0812">Transmembrane</keyword>
<dbReference type="PANTHER" id="PTHR30404">
    <property type="entry name" value="N-ACETYLMURAMOYL-L-ALANINE AMIDASE"/>
    <property type="match status" value="1"/>
</dbReference>
<dbReference type="SMART" id="SM00646">
    <property type="entry name" value="Ami_3"/>
    <property type="match status" value="1"/>
</dbReference>
<keyword evidence="5" id="KW-1185">Reference proteome</keyword>
<dbReference type="CDD" id="cd02696">
    <property type="entry name" value="MurNAc-LAA"/>
    <property type="match status" value="1"/>
</dbReference>
<gene>
    <name evidence="4" type="ORF">D3P09_10395</name>
</gene>
<feature type="domain" description="MurNAc-LAA" evidence="3">
    <location>
        <begin position="133"/>
        <end position="241"/>
    </location>
</feature>
<evidence type="ECO:0000256" key="1">
    <source>
        <dbReference type="ARBA" id="ARBA00022801"/>
    </source>
</evidence>